<name>A0A7J3I7J4_9CREN</name>
<organism evidence="1">
    <name type="scientific">Ignisphaera aggregans</name>
    <dbReference type="NCBI Taxonomy" id="334771"/>
    <lineage>
        <taxon>Archaea</taxon>
        <taxon>Thermoproteota</taxon>
        <taxon>Thermoprotei</taxon>
        <taxon>Desulfurococcales</taxon>
        <taxon>Desulfurococcaceae</taxon>
        <taxon>Ignisphaera</taxon>
    </lineage>
</organism>
<proteinExistence type="predicted"/>
<protein>
    <submittedName>
        <fullName evidence="1">Uncharacterized protein</fullName>
    </submittedName>
</protein>
<sequence length="251" mass="29023">MLNDKVSVNYHEILEDRYIEDVVRRIRLLFYIEDSIEFRINEEELQNLEIRIDGLLKEDIGRITVYGEGIAGNFEYRDIYEGVEIIFKCGKGIGYTISEIYRVLGFRIAKNAVGRLSKYLSHGREYLMAILLNGMTIMLEGFERSVVIPVLENTIFIAHTHPKTWQTVFSRKDLIATLDIISKRGLGACVIAMGAALCILREKALTFEEYEKFELLINDYGMATKDVLERAEFKSLYILYSMLDLYSYSFG</sequence>
<accession>A0A7J3I7J4</accession>
<evidence type="ECO:0000313" key="1">
    <source>
        <dbReference type="EMBL" id="HGN36632.1"/>
    </source>
</evidence>
<comment type="caution">
    <text evidence="1">The sequence shown here is derived from an EMBL/GenBank/DDBJ whole genome shotgun (WGS) entry which is preliminary data.</text>
</comment>
<dbReference type="EMBL" id="DTAI01000106">
    <property type="protein sequence ID" value="HGN36632.1"/>
    <property type="molecule type" value="Genomic_DNA"/>
</dbReference>
<dbReference type="AlphaFoldDB" id="A0A7J3I7J4"/>
<reference evidence="1" key="1">
    <citation type="journal article" date="2020" name="mSystems">
        <title>Genome- and Community-Level Interaction Insights into Carbon Utilization and Element Cycling Functions of Hydrothermarchaeota in Hydrothermal Sediment.</title>
        <authorList>
            <person name="Zhou Z."/>
            <person name="Liu Y."/>
            <person name="Xu W."/>
            <person name="Pan J."/>
            <person name="Luo Z.H."/>
            <person name="Li M."/>
        </authorList>
    </citation>
    <scope>NUCLEOTIDE SEQUENCE [LARGE SCALE GENOMIC DNA]</scope>
    <source>
        <strain evidence="1">SpSt-618</strain>
    </source>
</reference>
<gene>
    <name evidence="1" type="ORF">ENT87_03675</name>
</gene>